<comment type="similarity">
    <text evidence="1 2">Belongs to the YPI1 family.</text>
</comment>
<evidence type="ECO:0000256" key="3">
    <source>
        <dbReference type="SAM" id="MobiDB-lite"/>
    </source>
</evidence>
<comment type="caution">
    <text evidence="4">The sequence shown here is derived from an EMBL/GenBank/DDBJ whole genome shotgun (WGS) entry which is preliminary data.</text>
</comment>
<feature type="region of interest" description="Disordered" evidence="3">
    <location>
        <begin position="1"/>
        <end position="99"/>
    </location>
</feature>
<dbReference type="GO" id="GO:0008157">
    <property type="term" value="F:protein phosphatase 1 binding"/>
    <property type="evidence" value="ECO:0007669"/>
    <property type="project" value="TreeGrafter"/>
</dbReference>
<accession>A0A9P5SFY1</accession>
<evidence type="ECO:0000256" key="1">
    <source>
        <dbReference type="ARBA" id="ARBA00005605"/>
    </source>
</evidence>
<feature type="compositionally biased region" description="Gly residues" evidence="3">
    <location>
        <begin position="562"/>
        <end position="572"/>
    </location>
</feature>
<proteinExistence type="inferred from homology"/>
<organism evidence="4 5">
    <name type="scientific">Podila minutissima</name>
    <dbReference type="NCBI Taxonomy" id="64525"/>
    <lineage>
        <taxon>Eukaryota</taxon>
        <taxon>Fungi</taxon>
        <taxon>Fungi incertae sedis</taxon>
        <taxon>Mucoromycota</taxon>
        <taxon>Mortierellomycotina</taxon>
        <taxon>Mortierellomycetes</taxon>
        <taxon>Mortierellales</taxon>
        <taxon>Mortierellaceae</taxon>
        <taxon>Podila</taxon>
    </lineage>
</organism>
<dbReference type="PANTHER" id="PTHR20835">
    <property type="entry name" value="E3 UBIQUITIN-PROTEIN LIGASE PPP1R11-RELATED"/>
    <property type="match status" value="1"/>
</dbReference>
<feature type="region of interest" description="Disordered" evidence="3">
    <location>
        <begin position="116"/>
        <end position="175"/>
    </location>
</feature>
<feature type="compositionally biased region" description="Low complexity" evidence="3">
    <location>
        <begin position="1"/>
        <end position="18"/>
    </location>
</feature>
<feature type="compositionally biased region" description="Basic residues" evidence="3">
    <location>
        <begin position="159"/>
        <end position="175"/>
    </location>
</feature>
<keyword evidence="2" id="KW-0539">Nucleus</keyword>
<dbReference type="AlphaFoldDB" id="A0A9P5SFY1"/>
<dbReference type="GO" id="GO:0004865">
    <property type="term" value="F:protein serine/threonine phosphatase inhibitor activity"/>
    <property type="evidence" value="ECO:0007669"/>
    <property type="project" value="UniProtKB-UniRule"/>
</dbReference>
<evidence type="ECO:0000256" key="2">
    <source>
        <dbReference type="RuleBase" id="RU367162"/>
    </source>
</evidence>
<dbReference type="PANTHER" id="PTHR20835:SF0">
    <property type="entry name" value="E3 UBIQUITIN-PROTEIN LIGASE PPP1R11"/>
    <property type="match status" value="1"/>
</dbReference>
<keyword evidence="5" id="KW-1185">Reference proteome</keyword>
<evidence type="ECO:0000313" key="4">
    <source>
        <dbReference type="EMBL" id="KAF9328206.1"/>
    </source>
</evidence>
<dbReference type="Proteomes" id="UP000696485">
    <property type="component" value="Unassembled WGS sequence"/>
</dbReference>
<feature type="compositionally biased region" description="Low complexity" evidence="3">
    <location>
        <begin position="133"/>
        <end position="142"/>
    </location>
</feature>
<dbReference type="GO" id="GO:0005634">
    <property type="term" value="C:nucleus"/>
    <property type="evidence" value="ECO:0007669"/>
    <property type="project" value="UniProtKB-SubCell"/>
</dbReference>
<name>A0A9P5SFY1_9FUNG</name>
<reference evidence="4" key="1">
    <citation type="journal article" date="2020" name="Fungal Divers.">
        <title>Resolving the Mortierellaceae phylogeny through synthesis of multi-gene phylogenetics and phylogenomics.</title>
        <authorList>
            <person name="Vandepol N."/>
            <person name="Liber J."/>
            <person name="Desiro A."/>
            <person name="Na H."/>
            <person name="Kennedy M."/>
            <person name="Barry K."/>
            <person name="Grigoriev I.V."/>
            <person name="Miller A.N."/>
            <person name="O'Donnell K."/>
            <person name="Stajich J.E."/>
            <person name="Bonito G."/>
        </authorList>
    </citation>
    <scope>NUCLEOTIDE SEQUENCE</scope>
    <source>
        <strain evidence="4">NVP1</strain>
    </source>
</reference>
<comment type="subcellular location">
    <subcellularLocation>
        <location evidence="2">Nucleus</location>
    </subcellularLocation>
</comment>
<dbReference type="EMBL" id="JAAAUY010000587">
    <property type="protein sequence ID" value="KAF9328206.1"/>
    <property type="molecule type" value="Genomic_DNA"/>
</dbReference>
<dbReference type="Pfam" id="PF07491">
    <property type="entry name" value="PPI_Ypi1"/>
    <property type="match status" value="1"/>
</dbReference>
<feature type="region of interest" description="Disordered" evidence="3">
    <location>
        <begin position="553"/>
        <end position="572"/>
    </location>
</feature>
<protein>
    <recommendedName>
        <fullName evidence="2">Type 1 phosphatases regulator</fullName>
    </recommendedName>
</protein>
<sequence length="572" mass="63212">MPSPYDSSSSGTGSPTGYIFDSPGNPRAASSSAAGNHLGVAGSARRPATHGSRTMILDPTETYEEPTDPIVGVLELTGEPSTGRRVQWDEEVVDNEHMGKKKSKICCIFKKQKEFGESSDESSSESDSDSGSESDGGPSTSRGGSGSGGYKDHDESCNHHHGHGSRKKTGKPKKRVLNEYERMPKEDYWSDFPSILEEKTSTVIFDSGPFLRQYGHNGATEENHLEVRYEVKMECHQFLEHRRSPDSVDSSDRPLQQVRVENGRLPMEVRFFLGGSRTEVEVPQGVVEQCMLGLKDALSETIQRFEGLEPSENGTQAAMIYFASNALPSIDPDVPHSILLFLRLEIILNAECPPHLFALCPPPPTPAITGHEEAQELLFEPLMATLAHTMLTQDYPLVFSAAKIKHFVWVLEWAQVTAHSLYNVYRRASCSREKARMSGYIQTLQSRYPTIPFDDVQLLLEHVFTCHAYSEALGRRYHRGASKRKSALAMDPSSGADPVEPAVLRDLDEFRELDEDEETAFGEIKDSDEDDFWHEACELEDDMEDMAEVWAGLDFPDEKDGGGGGGGEAAGG</sequence>
<gene>
    <name evidence="4" type="primary">YPI1</name>
    <name evidence="4" type="ORF">BG006_008565</name>
</gene>
<dbReference type="InterPro" id="IPR011107">
    <property type="entry name" value="PPI_Ypi1"/>
</dbReference>
<comment type="function">
    <text evidence="2">Regulator of type 1 phosphatases which maintains protein phosphatase activity under strict control.</text>
</comment>
<evidence type="ECO:0000313" key="5">
    <source>
        <dbReference type="Proteomes" id="UP000696485"/>
    </source>
</evidence>
<feature type="compositionally biased region" description="Acidic residues" evidence="3">
    <location>
        <begin position="117"/>
        <end position="132"/>
    </location>
</feature>